<feature type="domain" description="Fibronectin type-III" evidence="1">
    <location>
        <begin position="638"/>
        <end position="726"/>
    </location>
</feature>
<feature type="domain" description="Fibronectin type-III" evidence="1">
    <location>
        <begin position="430"/>
        <end position="520"/>
    </location>
</feature>
<feature type="domain" description="Autotransporter" evidence="2">
    <location>
        <begin position="1235"/>
        <end position="1513"/>
    </location>
</feature>
<dbReference type="Gene3D" id="2.60.40.10">
    <property type="entry name" value="Immunoglobulins"/>
    <property type="match status" value="6"/>
</dbReference>
<dbReference type="SUPFAM" id="SSF49313">
    <property type="entry name" value="Cadherin-like"/>
    <property type="match status" value="1"/>
</dbReference>
<dbReference type="Gene3D" id="2.40.128.130">
    <property type="entry name" value="Autotransporter beta-domain"/>
    <property type="match status" value="1"/>
</dbReference>
<dbReference type="SUPFAM" id="SSF49265">
    <property type="entry name" value="Fibronectin type III"/>
    <property type="match status" value="2"/>
</dbReference>
<dbReference type="Gene3D" id="2.60.40.2810">
    <property type="match status" value="1"/>
</dbReference>
<dbReference type="InterPro" id="IPR005546">
    <property type="entry name" value="Autotransporte_beta"/>
</dbReference>
<evidence type="ECO:0000259" key="2">
    <source>
        <dbReference type="PROSITE" id="PS51208"/>
    </source>
</evidence>
<dbReference type="SUPFAM" id="SSF103515">
    <property type="entry name" value="Autotransporter"/>
    <property type="match status" value="1"/>
</dbReference>
<dbReference type="InterPro" id="IPR015919">
    <property type="entry name" value="Cadherin-like_sf"/>
</dbReference>
<dbReference type="InterPro" id="IPR036709">
    <property type="entry name" value="Autotransporte_beta_dom_sf"/>
</dbReference>
<dbReference type="Pfam" id="PF03797">
    <property type="entry name" value="Autotransporter"/>
    <property type="match status" value="1"/>
</dbReference>
<dbReference type="InterPro" id="IPR003961">
    <property type="entry name" value="FN3_dom"/>
</dbReference>
<dbReference type="InterPro" id="IPR008964">
    <property type="entry name" value="Invasin/intimin_cell_adhesion"/>
</dbReference>
<dbReference type="InterPro" id="IPR013783">
    <property type="entry name" value="Ig-like_fold"/>
</dbReference>
<reference evidence="3 4" key="1">
    <citation type="journal article" date="2020" name="Antonie Van Leeuwenhoek">
        <title>Stenotrophomonas cyclobalanopsidis sp. nov., isolated from the leaf spot disease of Cyclobalanopsis patelliformis.</title>
        <authorList>
            <person name="Bian D.R."/>
            <person name="Xue H."/>
            <person name="Piao C.G."/>
            <person name="Li Y."/>
        </authorList>
    </citation>
    <scope>NUCLEOTIDE SEQUENCE [LARGE SCALE GENOMIC DNA]</scope>
    <source>
        <strain evidence="3 4">TPQG1-4</strain>
    </source>
</reference>
<dbReference type="Pfam" id="PF17963">
    <property type="entry name" value="Big_9"/>
    <property type="match status" value="1"/>
</dbReference>
<proteinExistence type="predicted"/>
<name>A0ABQ6SVV7_9GAMM</name>
<dbReference type="PROSITE" id="PS51208">
    <property type="entry name" value="AUTOTRANSPORTER"/>
    <property type="match status" value="1"/>
</dbReference>
<gene>
    <name evidence="3" type="ORF">FJU31_18955</name>
</gene>
<dbReference type="PANTHER" id="PTHR34720:SF9">
    <property type="entry name" value="BLR4714 PROTEIN"/>
    <property type="match status" value="1"/>
</dbReference>
<comment type="caution">
    <text evidence="3">The sequence shown here is derived from an EMBL/GenBank/DDBJ whole genome shotgun (WGS) entry which is preliminary data.</text>
</comment>
<dbReference type="Proteomes" id="UP000326367">
    <property type="component" value="Unassembled WGS sequence"/>
</dbReference>
<dbReference type="InterPro" id="IPR036116">
    <property type="entry name" value="FN3_sf"/>
</dbReference>
<feature type="domain" description="Fibronectin type-III" evidence="1">
    <location>
        <begin position="258"/>
        <end position="346"/>
    </location>
</feature>
<accession>A0ABQ6SVV7</accession>
<evidence type="ECO:0000313" key="3">
    <source>
        <dbReference type="EMBL" id="KAA8992571.1"/>
    </source>
</evidence>
<evidence type="ECO:0000313" key="4">
    <source>
        <dbReference type="Proteomes" id="UP000326367"/>
    </source>
</evidence>
<evidence type="ECO:0000259" key="1">
    <source>
        <dbReference type="PROSITE" id="PS50853"/>
    </source>
</evidence>
<dbReference type="SMART" id="SM00060">
    <property type="entry name" value="FN3"/>
    <property type="match status" value="3"/>
</dbReference>
<dbReference type="Gene3D" id="2.60.40.1080">
    <property type="match status" value="1"/>
</dbReference>
<protein>
    <submittedName>
        <fullName evidence="3">Autotransporter domain-containing protein</fullName>
    </submittedName>
</protein>
<keyword evidence="4" id="KW-1185">Reference proteome</keyword>
<organism evidence="3 4">
    <name type="scientific">Stenotrophomonas cyclobalanopsidis</name>
    <dbReference type="NCBI Taxonomy" id="2771362"/>
    <lineage>
        <taxon>Bacteria</taxon>
        <taxon>Pseudomonadati</taxon>
        <taxon>Pseudomonadota</taxon>
        <taxon>Gammaproteobacteria</taxon>
        <taxon>Lysobacterales</taxon>
        <taxon>Lysobacteraceae</taxon>
        <taxon>Stenotrophomonas</taxon>
    </lineage>
</organism>
<dbReference type="SMART" id="SM00869">
    <property type="entry name" value="Autotransporter"/>
    <property type="match status" value="1"/>
</dbReference>
<dbReference type="Pfam" id="PF05345">
    <property type="entry name" value="He_PIG"/>
    <property type="match status" value="3"/>
</dbReference>
<dbReference type="PANTHER" id="PTHR34720">
    <property type="entry name" value="MICROCYSTIN DEPENDENT PROTEIN"/>
    <property type="match status" value="1"/>
</dbReference>
<dbReference type="PROSITE" id="PS50853">
    <property type="entry name" value="FN3"/>
    <property type="match status" value="3"/>
</dbReference>
<dbReference type="CDD" id="cd00063">
    <property type="entry name" value="FN3"/>
    <property type="match status" value="3"/>
</dbReference>
<dbReference type="EMBL" id="VYKI01000044">
    <property type="protein sequence ID" value="KAA8992571.1"/>
    <property type="molecule type" value="Genomic_DNA"/>
</dbReference>
<dbReference type="SUPFAM" id="SSF49373">
    <property type="entry name" value="Invasin/intimin cell-adhesion fragments"/>
    <property type="match status" value="1"/>
</dbReference>
<sequence>MTHCCTHGDGAVRAPPSFMGNESMSAAAGKRGVGRGVAWMYIVLLQLLAGTGVAQAASAACEAINLIGTTTNETRTFAQGAFLPGESLTVRFTDSGENIGKPPNSADAIIFRSLSFGTGGYDYRSNTGSAGAHSGAVDSSFLVANGLFMSIKTGRYISPVQINCISTATQPLQLAAPATQQFSVGSPVDVHLTASGGSLPYNFAINIGTLPAGLVLEPSGRLHGTPQGAGTFSVSVEVTDAAGASAHQPLAGSIAAIAPDAPGQVAAVAGDGQAVVSFSAPTQTGGAPIVEYAVMASTGEWALGTQSPITVTGLANGMPVQFQVIANNGSQASQPSLASAAVTPMTGQMIQFDALDAQPFGSTPQVLAIASSGLPVSLSSSTPRVCSVAADGRVTLLAAGTCSIDADQAGDAATHAAARVSRSFTVLAVVPGAPRITAVMLAAGSVDVSFQAPVFDGGSAVDSYLLQALPGGQSVRGSGSPLRIDGLPAGIAHRFVVIAFNAAGAGAASLPSDPLTVQGAPVVTGVQVPSVGRYIAGQVLAFAVQFDQALQVGAAPQLLLRIGSQRRVATLSTVETGAQDSVLRFQYTLQADDRDEDGIEVESLQAAAGSLRNAQGTEARAVLVNVGATTGVRVGADLPSAVVNVRGVAGDGQVQVYFDAASAGSGAIVDYTVTAQPGGISATGTSSPITVRGLANGSTYRFVVVARSEYGSGVASAASAAVVPLPDLDVSDSSIAVPYGAAAVELPLSVAGVVEQVQVAVGPQHGRVDVQGMTLRYTPAEGYAGTDSITYTISDGFRTSAPASITITIGTPTVVLQSAVLPHAVAGTALDALLSSSGGAAPYTYAIVGGSLPTGLSLDRSGHLAGTPVAAGRFEIEVEVTDSSSGTGPFRARRAFVLSVAAPQIEEVEAPLPPATQAGPVSLRLQARGGTAPYAFRLMSGALPPGVLLSSDGQLQGVATLAGVFDFDVEVSDTYGFTGVARYQLKIAQAAQAITGFSVDPATPVYSEGGSFEVSAQGGASGQPLRFGSGSPAVCSVSGTRVAMLAAGRCVLTVDQDGDANHEAAPQQQRIVEIALAVPMLAWSADLQRLLEQGSFELPLPTSDSPGAFSFRSSDTAVASVEGRTVHVHGEGRAVITAEQAAAGSYAAASVELVLAVNVRLDPTRDPSVTGLLQAQVDASVRFANAQQANIRERLRQVRAGGNADSNTLSVSTGARGPDAASLPLGQAIADERPLLPAGWGTWASGSATYGRGGPTGAGRYDLRSDGLTVGVDRRLGDSALWGVAGSIGRNDSEQDDARTRLQADQRSLALYGLWRGNEHVFVDAVLATGDLRFDLQRWSRDAGAIAVARREGSQWFGSLALGYEQVLSGMRMSGYARVDGSRSTLDAYREHGLGELDLAYGRQVVDSRALAFGVEGSAVETAEARLRPFWSIEYRQALQDRGEATLNYAEWARPQDYRLAMRSYNDDLLSLSAGVDVSIARGWILSLLLGHEQARGSDRSSSVGLRLSSGGR</sequence>